<dbReference type="GO" id="GO:0009236">
    <property type="term" value="P:cobalamin biosynthetic process"/>
    <property type="evidence" value="ECO:0007669"/>
    <property type="project" value="UniProtKB-UniRule"/>
</dbReference>
<evidence type="ECO:0000313" key="20">
    <source>
        <dbReference type="EMBL" id="MEJ8572293.1"/>
    </source>
</evidence>
<keyword evidence="10 19" id="KW-0812">Transmembrane</keyword>
<evidence type="ECO:0000256" key="3">
    <source>
        <dbReference type="ARBA" id="ARBA00004663"/>
    </source>
</evidence>
<dbReference type="GO" id="GO:0005886">
    <property type="term" value="C:plasma membrane"/>
    <property type="evidence" value="ECO:0007669"/>
    <property type="project" value="UniProtKB-SubCell"/>
</dbReference>
<evidence type="ECO:0000256" key="11">
    <source>
        <dbReference type="ARBA" id="ARBA00022842"/>
    </source>
</evidence>
<evidence type="ECO:0000313" key="21">
    <source>
        <dbReference type="Proteomes" id="UP001378188"/>
    </source>
</evidence>
<evidence type="ECO:0000256" key="13">
    <source>
        <dbReference type="ARBA" id="ARBA00023136"/>
    </source>
</evidence>
<feature type="transmembrane region" description="Helical" evidence="19">
    <location>
        <begin position="185"/>
        <end position="218"/>
    </location>
</feature>
<comment type="pathway">
    <text evidence="3 19">Cofactor biosynthesis; adenosylcobalamin biosynthesis; adenosylcobalamin from cob(II)yrinate a,c-diamide: step 7/7.</text>
</comment>
<dbReference type="RefSeq" id="WP_340329981.1">
    <property type="nucleotide sequence ID" value="NZ_JAZHOF010000004.1"/>
</dbReference>
<feature type="transmembrane region" description="Helical" evidence="19">
    <location>
        <begin position="35"/>
        <end position="56"/>
    </location>
</feature>
<keyword evidence="13 19" id="KW-0472">Membrane</keyword>
<evidence type="ECO:0000256" key="17">
    <source>
        <dbReference type="ARBA" id="ARBA00048623"/>
    </source>
</evidence>
<evidence type="ECO:0000256" key="6">
    <source>
        <dbReference type="ARBA" id="ARBA00015850"/>
    </source>
</evidence>
<evidence type="ECO:0000256" key="10">
    <source>
        <dbReference type="ARBA" id="ARBA00022692"/>
    </source>
</evidence>
<gene>
    <name evidence="19 20" type="primary">cobS</name>
    <name evidence="20" type="ORF">V3328_12460</name>
</gene>
<keyword evidence="12 19" id="KW-1133">Transmembrane helix</keyword>
<name>A0AAW9RTL6_9HYPH</name>
<evidence type="ECO:0000256" key="14">
    <source>
        <dbReference type="ARBA" id="ARBA00025228"/>
    </source>
</evidence>
<dbReference type="GO" id="GO:0051073">
    <property type="term" value="F:adenosylcobinamide-GDP ribazoletransferase activity"/>
    <property type="evidence" value="ECO:0007669"/>
    <property type="project" value="UniProtKB-UniRule"/>
</dbReference>
<dbReference type="Pfam" id="PF02654">
    <property type="entry name" value="CobS"/>
    <property type="match status" value="1"/>
</dbReference>
<evidence type="ECO:0000256" key="12">
    <source>
        <dbReference type="ARBA" id="ARBA00022989"/>
    </source>
</evidence>
<comment type="similarity">
    <text evidence="4 19">Belongs to the CobS family.</text>
</comment>
<evidence type="ECO:0000256" key="1">
    <source>
        <dbReference type="ARBA" id="ARBA00001946"/>
    </source>
</evidence>
<comment type="catalytic activity">
    <reaction evidence="18 19">
        <text>alpha-ribazole 5'-phosphate + adenosylcob(III)inamide-GDP = adenosylcob(III)alamin 5'-phosphate + GMP + H(+)</text>
        <dbReference type="Rhea" id="RHEA:23560"/>
        <dbReference type="ChEBI" id="CHEBI:15378"/>
        <dbReference type="ChEBI" id="CHEBI:57918"/>
        <dbReference type="ChEBI" id="CHEBI:58115"/>
        <dbReference type="ChEBI" id="CHEBI:60487"/>
        <dbReference type="ChEBI" id="CHEBI:60493"/>
        <dbReference type="EC" id="2.7.8.26"/>
    </reaction>
</comment>
<feature type="transmembrane region" description="Helical" evidence="19">
    <location>
        <begin position="63"/>
        <end position="81"/>
    </location>
</feature>
<evidence type="ECO:0000256" key="9">
    <source>
        <dbReference type="ARBA" id="ARBA00022679"/>
    </source>
</evidence>
<dbReference type="PANTHER" id="PTHR34148:SF1">
    <property type="entry name" value="ADENOSYLCOBINAMIDE-GDP RIBAZOLETRANSFERASE"/>
    <property type="match status" value="1"/>
</dbReference>
<evidence type="ECO:0000256" key="4">
    <source>
        <dbReference type="ARBA" id="ARBA00010561"/>
    </source>
</evidence>
<proteinExistence type="inferred from homology"/>
<evidence type="ECO:0000256" key="5">
    <source>
        <dbReference type="ARBA" id="ARBA00013200"/>
    </source>
</evidence>
<keyword evidence="8 19" id="KW-0169">Cobalamin biosynthesis</keyword>
<keyword evidence="9 19" id="KW-0808">Transferase</keyword>
<dbReference type="InterPro" id="IPR003805">
    <property type="entry name" value="CobS"/>
</dbReference>
<evidence type="ECO:0000256" key="7">
    <source>
        <dbReference type="ARBA" id="ARBA00022475"/>
    </source>
</evidence>
<comment type="subcellular location">
    <subcellularLocation>
        <location evidence="2 19">Cell membrane</location>
        <topology evidence="2 19">Multi-pass membrane protein</topology>
    </subcellularLocation>
</comment>
<dbReference type="Proteomes" id="UP001378188">
    <property type="component" value="Unassembled WGS sequence"/>
</dbReference>
<comment type="caution">
    <text evidence="20">The sequence shown here is derived from an EMBL/GenBank/DDBJ whole genome shotgun (WGS) entry which is preliminary data.</text>
</comment>
<feature type="transmembrane region" description="Helical" evidence="19">
    <location>
        <begin position="230"/>
        <end position="251"/>
    </location>
</feature>
<evidence type="ECO:0000256" key="18">
    <source>
        <dbReference type="ARBA" id="ARBA00049504"/>
    </source>
</evidence>
<keyword evidence="21" id="KW-1185">Reference proteome</keyword>
<feature type="transmembrane region" description="Helical" evidence="19">
    <location>
        <begin position="136"/>
        <end position="161"/>
    </location>
</feature>
<comment type="catalytic activity">
    <reaction evidence="17 19">
        <text>alpha-ribazole + adenosylcob(III)inamide-GDP = adenosylcob(III)alamin + GMP + H(+)</text>
        <dbReference type="Rhea" id="RHEA:16049"/>
        <dbReference type="ChEBI" id="CHEBI:10329"/>
        <dbReference type="ChEBI" id="CHEBI:15378"/>
        <dbReference type="ChEBI" id="CHEBI:18408"/>
        <dbReference type="ChEBI" id="CHEBI:58115"/>
        <dbReference type="ChEBI" id="CHEBI:60487"/>
        <dbReference type="EC" id="2.7.8.26"/>
    </reaction>
</comment>
<sequence>MSRHAELAAAFGLLTRLPTGWIADPAERPDPARAVWAYPFAGLAVGAISGGVYWLTHVIGVPSFIAGVFALGSMVLATGAMHEDGAADTADGLGGGADRAGKLEIMRDSRIGTYGVIALILIFALRLSVIGTLADAALVAAALMATAALSRGAIVPLMHWLGPARADGLAVHVGQAGRNATAEAAAIAALTAFLLLPFATALAAILAAAIGAAIVGLLARSQLGGQTGDILGAACVAAECAALTAIVSITAPG</sequence>
<dbReference type="NCBIfam" id="TIGR00317">
    <property type="entry name" value="cobS"/>
    <property type="match status" value="1"/>
</dbReference>
<evidence type="ECO:0000256" key="16">
    <source>
        <dbReference type="ARBA" id="ARBA00032853"/>
    </source>
</evidence>
<comment type="function">
    <text evidence="14 19">Joins adenosylcobinamide-GDP and alpha-ribazole to generate adenosylcobalamin (Ado-cobalamin). Also synthesizes adenosylcobalamin 5'-phosphate from adenosylcobinamide-GDP and alpha-ribazole 5'-phosphate.</text>
</comment>
<dbReference type="GO" id="GO:0008818">
    <property type="term" value="F:cobalamin 5'-phosphate synthase activity"/>
    <property type="evidence" value="ECO:0007669"/>
    <property type="project" value="UniProtKB-UniRule"/>
</dbReference>
<keyword evidence="11 19" id="KW-0460">Magnesium</keyword>
<dbReference type="PANTHER" id="PTHR34148">
    <property type="entry name" value="ADENOSYLCOBINAMIDE-GDP RIBAZOLETRANSFERASE"/>
    <property type="match status" value="1"/>
</dbReference>
<comment type="cofactor">
    <cofactor evidence="1 19">
        <name>Mg(2+)</name>
        <dbReference type="ChEBI" id="CHEBI:18420"/>
    </cofactor>
</comment>
<evidence type="ECO:0000256" key="2">
    <source>
        <dbReference type="ARBA" id="ARBA00004651"/>
    </source>
</evidence>
<dbReference type="EC" id="2.7.8.26" evidence="5 19"/>
<evidence type="ECO:0000256" key="19">
    <source>
        <dbReference type="HAMAP-Rule" id="MF_00719"/>
    </source>
</evidence>
<dbReference type="AlphaFoldDB" id="A0AAW9RTL6"/>
<dbReference type="HAMAP" id="MF_00719">
    <property type="entry name" value="CobS"/>
    <property type="match status" value="1"/>
</dbReference>
<organism evidence="20 21">
    <name type="scientific">Microbaculum marinum</name>
    <dbReference type="NCBI Taxonomy" id="1764581"/>
    <lineage>
        <taxon>Bacteria</taxon>
        <taxon>Pseudomonadati</taxon>
        <taxon>Pseudomonadota</taxon>
        <taxon>Alphaproteobacteria</taxon>
        <taxon>Hyphomicrobiales</taxon>
        <taxon>Tepidamorphaceae</taxon>
        <taxon>Microbaculum</taxon>
    </lineage>
</organism>
<reference evidence="20 21" key="1">
    <citation type="submission" date="2024-02" db="EMBL/GenBank/DDBJ databases">
        <title>Genome analysis and characterization of Microbaculum marinisediminis sp. nov., isolated from marine sediment.</title>
        <authorList>
            <person name="Du Z.-J."/>
            <person name="Ye Y.-Q."/>
            <person name="Zhang Z.-R."/>
            <person name="Yuan S.-M."/>
            <person name="Zhang X.-Y."/>
        </authorList>
    </citation>
    <scope>NUCLEOTIDE SEQUENCE [LARGE SCALE GENOMIC DNA]</scope>
    <source>
        <strain evidence="20 21">SDUM1044001</strain>
    </source>
</reference>
<feature type="transmembrane region" description="Helical" evidence="19">
    <location>
        <begin position="111"/>
        <end position="129"/>
    </location>
</feature>
<keyword evidence="7 19" id="KW-1003">Cell membrane</keyword>
<protein>
    <recommendedName>
        <fullName evidence="6 19">Adenosylcobinamide-GDP ribazoletransferase</fullName>
        <ecNumber evidence="5 19">2.7.8.26</ecNumber>
    </recommendedName>
    <alternativeName>
        <fullName evidence="16 19">Cobalamin synthase</fullName>
    </alternativeName>
    <alternativeName>
        <fullName evidence="15 19">Cobalamin-5'-phosphate synthase</fullName>
    </alternativeName>
</protein>
<evidence type="ECO:0000256" key="8">
    <source>
        <dbReference type="ARBA" id="ARBA00022573"/>
    </source>
</evidence>
<accession>A0AAW9RTL6</accession>
<dbReference type="EMBL" id="JAZHOF010000004">
    <property type="protein sequence ID" value="MEJ8572293.1"/>
    <property type="molecule type" value="Genomic_DNA"/>
</dbReference>
<evidence type="ECO:0000256" key="15">
    <source>
        <dbReference type="ARBA" id="ARBA00032605"/>
    </source>
</evidence>